<dbReference type="NCBIfam" id="TIGR00231">
    <property type="entry name" value="small_GTP"/>
    <property type="match status" value="1"/>
</dbReference>
<evidence type="ECO:0000313" key="10">
    <source>
        <dbReference type="RefSeq" id="XP_010263609.1"/>
    </source>
</evidence>
<reference evidence="10" key="1">
    <citation type="submission" date="2025-08" db="UniProtKB">
        <authorList>
            <consortium name="RefSeq"/>
        </authorList>
    </citation>
    <scope>IDENTIFICATION</scope>
</reference>
<dbReference type="InterPro" id="IPR004044">
    <property type="entry name" value="KH_dom_type_2"/>
</dbReference>
<dbReference type="FunFam" id="3.30.300.20:FF:000003">
    <property type="entry name" value="GTPase Era"/>
    <property type="match status" value="1"/>
</dbReference>
<dbReference type="InParanoid" id="A0A1U8A8E2"/>
<dbReference type="FunFam" id="3.40.50.300:FF:000094">
    <property type="entry name" value="GTPase Era"/>
    <property type="match status" value="1"/>
</dbReference>
<dbReference type="GO" id="GO:0005525">
    <property type="term" value="F:GTP binding"/>
    <property type="evidence" value="ECO:0007669"/>
    <property type="project" value="UniProtKB-UniRule"/>
</dbReference>
<evidence type="ECO:0000256" key="3">
    <source>
        <dbReference type="ARBA" id="ARBA00022741"/>
    </source>
</evidence>
<organism evidence="9 10">
    <name type="scientific">Nelumbo nucifera</name>
    <name type="common">Sacred lotus</name>
    <dbReference type="NCBI Taxonomy" id="4432"/>
    <lineage>
        <taxon>Eukaryota</taxon>
        <taxon>Viridiplantae</taxon>
        <taxon>Streptophyta</taxon>
        <taxon>Embryophyta</taxon>
        <taxon>Tracheophyta</taxon>
        <taxon>Spermatophyta</taxon>
        <taxon>Magnoliopsida</taxon>
        <taxon>Proteales</taxon>
        <taxon>Nelumbonaceae</taxon>
        <taxon>Nelumbo</taxon>
    </lineage>
</organism>
<dbReference type="Pfam" id="PF07650">
    <property type="entry name" value="KH_2"/>
    <property type="match status" value="1"/>
</dbReference>
<dbReference type="NCBIfam" id="NF000908">
    <property type="entry name" value="PRK00089.1"/>
    <property type="match status" value="1"/>
</dbReference>
<dbReference type="PROSITE" id="PS51713">
    <property type="entry name" value="G_ERA"/>
    <property type="match status" value="1"/>
</dbReference>
<dbReference type="SUPFAM" id="SSF54814">
    <property type="entry name" value="Prokaryotic type KH domain (KH-domain type II)"/>
    <property type="match status" value="1"/>
</dbReference>
<dbReference type="HAMAP" id="MF_00367">
    <property type="entry name" value="GTPase_Era"/>
    <property type="match status" value="1"/>
</dbReference>
<dbReference type="GO" id="GO:0043024">
    <property type="term" value="F:ribosomal small subunit binding"/>
    <property type="evidence" value="ECO:0000318"/>
    <property type="project" value="GO_Central"/>
</dbReference>
<dbReference type="InterPro" id="IPR006073">
    <property type="entry name" value="GTP-bd"/>
</dbReference>
<comment type="subcellular location">
    <subcellularLocation>
        <location evidence="1">Plastid</location>
        <location evidence="1">Chloroplast stroma</location>
        <location evidence="1">Chloroplast nucleoid</location>
    </subcellularLocation>
</comment>
<dbReference type="SUPFAM" id="SSF52540">
    <property type="entry name" value="P-loop containing nucleoside triphosphate hydrolases"/>
    <property type="match status" value="1"/>
</dbReference>
<dbReference type="Gene3D" id="3.30.300.20">
    <property type="match status" value="1"/>
</dbReference>
<dbReference type="GO" id="GO:0042644">
    <property type="term" value="C:chloroplast nucleoid"/>
    <property type="evidence" value="ECO:0007669"/>
    <property type="project" value="UniProtKB-SubCell"/>
</dbReference>
<sequence>MSYLSRSPMELALNFSASLHGERIPLFSSHFTPNKTPFPRYTRFPFRESLFQVRSREFVLEKQLLSGGNEREEEESRARMSSFDDLSFLSLSEKPDRNSALLDEYEMEELDFEANPNHRSGYVAVLGKPNVGKSTLSNQMIGQKLSIVTHKPQTTRHRILGICSGPEYQMILYDTPGVIEKKMHKLDSMMMRNVRNAAINADCVLVVVDACKVPQKIDEVLEEGVGSLKDKLPTLLVLNKKDLIKPGEIAKRLEWYEKFTDVDEVIPVSAKYGHGVDDVKEWILSKLPLGPAYYPKDIASEHPERFFVAEIVREKIFMQYQNEVPYACQVNVVNYKARPTSKDFIQVEIVVEKNSQKIILIGKEGKALKLLATSARLDIEDFLQKKVYLEIEVKVKENWRQDEDLLKHYGYGGQIRAL</sequence>
<dbReference type="FunCoup" id="A0A1U8A8E2">
    <property type="interactions" value="782"/>
</dbReference>
<dbReference type="NCBIfam" id="TIGR00436">
    <property type="entry name" value="era"/>
    <property type="match status" value="1"/>
</dbReference>
<protein>
    <submittedName>
        <fullName evidence="10">Uncharacterized protein LOC104601825</fullName>
    </submittedName>
</protein>
<dbReference type="CDD" id="cd04163">
    <property type="entry name" value="Era"/>
    <property type="match status" value="1"/>
</dbReference>
<dbReference type="STRING" id="4432.A0A1U8A8E2"/>
<dbReference type="InterPro" id="IPR009019">
    <property type="entry name" value="KH_sf_prok-type"/>
</dbReference>
<evidence type="ECO:0000259" key="8">
    <source>
        <dbReference type="PROSITE" id="PS51713"/>
    </source>
</evidence>
<name>A0A1U8A8E2_NELNU</name>
<feature type="region of interest" description="G3" evidence="7">
    <location>
        <begin position="174"/>
        <end position="177"/>
    </location>
</feature>
<dbReference type="GO" id="GO:0000028">
    <property type="term" value="P:ribosomal small subunit assembly"/>
    <property type="evidence" value="ECO:0000318"/>
    <property type="project" value="GO_Central"/>
</dbReference>
<keyword evidence="5 7" id="KW-0342">GTP-binding</keyword>
<dbReference type="InterPro" id="IPR005225">
    <property type="entry name" value="Small_GTP-bd"/>
</dbReference>
<dbReference type="InterPro" id="IPR030388">
    <property type="entry name" value="G_ERA_dom"/>
</dbReference>
<evidence type="ECO:0000256" key="6">
    <source>
        <dbReference type="ARBA" id="ARBA00057494"/>
    </source>
</evidence>
<gene>
    <name evidence="10" type="primary">LOC104601825</name>
</gene>
<feature type="region of interest" description="G5" evidence="7">
    <location>
        <begin position="268"/>
        <end position="270"/>
    </location>
</feature>
<dbReference type="CDD" id="cd22534">
    <property type="entry name" value="KH-II_Era"/>
    <property type="match status" value="1"/>
</dbReference>
<dbReference type="KEGG" id="nnu:104601825"/>
<evidence type="ECO:0000256" key="2">
    <source>
        <dbReference type="ARBA" id="ARBA00007921"/>
    </source>
</evidence>
<dbReference type="PANTHER" id="PTHR42698">
    <property type="entry name" value="GTPASE ERA"/>
    <property type="match status" value="1"/>
</dbReference>
<proteinExistence type="inferred from homology"/>
<evidence type="ECO:0000256" key="5">
    <source>
        <dbReference type="ARBA" id="ARBA00023134"/>
    </source>
</evidence>
<comment type="function">
    <text evidence="6">Nuclear genome-encoded probable GTPase involved in ribosome biogenesis in chloroplasts. Plays a role in 16S rRNA maturation in plastids and may contribute to the assembly of the small (30S) ribosomal subunit.</text>
</comment>
<dbReference type="InterPro" id="IPR015946">
    <property type="entry name" value="KH_dom-like_a/b"/>
</dbReference>
<dbReference type="InterPro" id="IPR027417">
    <property type="entry name" value="P-loop_NTPase"/>
</dbReference>
<dbReference type="RefSeq" id="XP_010263609.1">
    <property type="nucleotide sequence ID" value="XM_010265307.2"/>
</dbReference>
<keyword evidence="3 7" id="KW-0547">Nucleotide-binding</keyword>
<accession>A0A1U8A8E2</accession>
<dbReference type="GeneID" id="104601825"/>
<keyword evidence="4" id="KW-0694">RNA-binding</keyword>
<feature type="region of interest" description="G2" evidence="7">
    <location>
        <begin position="153"/>
        <end position="157"/>
    </location>
</feature>
<dbReference type="AlphaFoldDB" id="A0A1U8A8E2"/>
<feature type="domain" description="Era-type G" evidence="8">
    <location>
        <begin position="119"/>
        <end position="289"/>
    </location>
</feature>
<dbReference type="OrthoDB" id="8954335at2759"/>
<dbReference type="InterPro" id="IPR005662">
    <property type="entry name" value="GTPase_Era-like"/>
</dbReference>
<dbReference type="Pfam" id="PF01926">
    <property type="entry name" value="MMR_HSR1"/>
    <property type="match status" value="1"/>
</dbReference>
<evidence type="ECO:0000313" key="9">
    <source>
        <dbReference type="Proteomes" id="UP000189703"/>
    </source>
</evidence>
<dbReference type="Proteomes" id="UP000189703">
    <property type="component" value="Unplaced"/>
</dbReference>
<dbReference type="Gene3D" id="3.40.50.300">
    <property type="entry name" value="P-loop containing nucleotide triphosphate hydrolases"/>
    <property type="match status" value="1"/>
</dbReference>
<dbReference type="eggNOG" id="KOG1423">
    <property type="taxonomic scope" value="Eukaryota"/>
</dbReference>
<feature type="region of interest" description="G1" evidence="7">
    <location>
        <begin position="127"/>
        <end position="134"/>
    </location>
</feature>
<dbReference type="OMA" id="WAEVDVI"/>
<dbReference type="PANTHER" id="PTHR42698:SF2">
    <property type="entry name" value="GTPASE ERA-LIKE, CHLOROPLASTIC"/>
    <property type="match status" value="1"/>
</dbReference>
<feature type="region of interest" description="G4" evidence="7">
    <location>
        <begin position="239"/>
        <end position="242"/>
    </location>
</feature>
<keyword evidence="9" id="KW-1185">Reference proteome</keyword>
<evidence type="ECO:0000256" key="4">
    <source>
        <dbReference type="ARBA" id="ARBA00022884"/>
    </source>
</evidence>
<evidence type="ECO:0000256" key="7">
    <source>
        <dbReference type="PROSITE-ProRule" id="PRU01050"/>
    </source>
</evidence>
<comment type="similarity">
    <text evidence="2 7">Belongs to the TRAFAC class TrmE-Era-EngA-EngB-Septin-like GTPase superfamily. Era GTPase family.</text>
</comment>
<evidence type="ECO:0000256" key="1">
    <source>
        <dbReference type="ARBA" id="ARBA00004595"/>
    </source>
</evidence>
<dbReference type="GO" id="GO:0019843">
    <property type="term" value="F:rRNA binding"/>
    <property type="evidence" value="ECO:0000318"/>
    <property type="project" value="GO_Central"/>
</dbReference>